<organism evidence="9 10">
    <name type="scientific">Blastococcus mobilis</name>
    <dbReference type="NCBI Taxonomy" id="1938746"/>
    <lineage>
        <taxon>Bacteria</taxon>
        <taxon>Bacillati</taxon>
        <taxon>Actinomycetota</taxon>
        <taxon>Actinomycetes</taxon>
        <taxon>Geodermatophilales</taxon>
        <taxon>Geodermatophilaceae</taxon>
        <taxon>Blastococcus</taxon>
    </lineage>
</organism>
<evidence type="ECO:0000259" key="8">
    <source>
        <dbReference type="Pfam" id="PF22691"/>
    </source>
</evidence>
<evidence type="ECO:0000256" key="1">
    <source>
        <dbReference type="ARBA" id="ARBA00012352"/>
    </source>
</evidence>
<evidence type="ECO:0000256" key="5">
    <source>
        <dbReference type="ARBA" id="ARBA00023121"/>
    </source>
</evidence>
<dbReference type="Proteomes" id="UP000198403">
    <property type="component" value="Unassembled WGS sequence"/>
</dbReference>
<evidence type="ECO:0000256" key="6">
    <source>
        <dbReference type="ARBA" id="ARBA00032316"/>
    </source>
</evidence>
<evidence type="ECO:0000313" key="9">
    <source>
        <dbReference type="EMBL" id="SNR53676.1"/>
    </source>
</evidence>
<dbReference type="EMBL" id="FZNO01000011">
    <property type="protein sequence ID" value="SNR53676.1"/>
    <property type="molecule type" value="Genomic_DNA"/>
</dbReference>
<evidence type="ECO:0000256" key="4">
    <source>
        <dbReference type="ARBA" id="ARBA00023055"/>
    </source>
</evidence>
<proteinExistence type="predicted"/>
<feature type="domain" description="Thiolase C-terminal" evidence="8">
    <location>
        <begin position="241"/>
        <end position="366"/>
    </location>
</feature>
<sequence>MHDVVVLGVGQSEFGKFPERGIAEMGGAAARTAIADAGIDPGDLQAAFSSRVYEAMITSQTILKDLGVTGIEMVNVENACAGGSTAVRSLYKDIAAGYVDVGIAIGVESMTTSPVAGKLIPPDRYDLDGQMGLSMPVLFALQAKRLMETHGAKEEDFAQVSVKAHEFGALNPKAQYRKRFTVEEVLGSRMIADPITLLQCCPNTDGAAAVVLASADFARKYTEKPVRITGSSLISGDYDFKRADLTTMPLGVQAAAAAYEQAGIGPEDVDVVELHDAFATEELVHYEDLGLCPRGESVGLLRSGATSLGGRIPVNPSGGLLSLGHPLAASGVRIICELTDQLRGRAGDRQVPGARVGLAQMLGGAATGLDAGAASVHILTV</sequence>
<dbReference type="InterPro" id="IPR020616">
    <property type="entry name" value="Thiolase_N"/>
</dbReference>
<dbReference type="SUPFAM" id="SSF53901">
    <property type="entry name" value="Thiolase-like"/>
    <property type="match status" value="1"/>
</dbReference>
<dbReference type="InterPro" id="IPR020613">
    <property type="entry name" value="Thiolase_CS"/>
</dbReference>
<keyword evidence="10" id="KW-1185">Reference proteome</keyword>
<evidence type="ECO:0000313" key="10">
    <source>
        <dbReference type="Proteomes" id="UP000198403"/>
    </source>
</evidence>
<dbReference type="RefSeq" id="WP_089336774.1">
    <property type="nucleotide sequence ID" value="NZ_FZNO01000011.1"/>
</dbReference>
<dbReference type="Gene3D" id="3.40.47.10">
    <property type="match status" value="1"/>
</dbReference>
<evidence type="ECO:0000256" key="3">
    <source>
        <dbReference type="ARBA" id="ARBA00022679"/>
    </source>
</evidence>
<dbReference type="InterPro" id="IPR002155">
    <property type="entry name" value="Thiolase"/>
</dbReference>
<evidence type="ECO:0000259" key="7">
    <source>
        <dbReference type="Pfam" id="PF00108"/>
    </source>
</evidence>
<reference evidence="9 10" key="1">
    <citation type="submission" date="2017-06" db="EMBL/GenBank/DDBJ databases">
        <authorList>
            <person name="Kim H.J."/>
            <person name="Triplett B.A."/>
        </authorList>
    </citation>
    <scope>NUCLEOTIDE SEQUENCE [LARGE SCALE GENOMIC DNA]</scope>
    <source>
        <strain evidence="9 10">DSM 44272</strain>
    </source>
</reference>
<feature type="domain" description="Thiolase N-terminal" evidence="7">
    <location>
        <begin position="5"/>
        <end position="215"/>
    </location>
</feature>
<dbReference type="PROSITE" id="PS00737">
    <property type="entry name" value="THIOLASE_2"/>
    <property type="match status" value="1"/>
</dbReference>
<protein>
    <recommendedName>
        <fullName evidence="1">propanoyl-CoA C-acyltransferase</fullName>
        <ecNumber evidence="1">2.3.1.176</ecNumber>
    </recommendedName>
    <alternativeName>
        <fullName evidence="6">Propanoyl-CoA C-acyltransferase</fullName>
    </alternativeName>
</protein>
<keyword evidence="5" id="KW-0446">Lipid-binding</keyword>
<keyword evidence="2" id="KW-0813">Transport</keyword>
<accession>A0A238X3W0</accession>
<dbReference type="InterPro" id="IPR055140">
    <property type="entry name" value="Thiolase_C_2"/>
</dbReference>
<dbReference type="GO" id="GO:0006869">
    <property type="term" value="P:lipid transport"/>
    <property type="evidence" value="ECO:0007669"/>
    <property type="project" value="UniProtKB-KW"/>
</dbReference>
<keyword evidence="3 9" id="KW-0808">Transferase</keyword>
<evidence type="ECO:0000256" key="2">
    <source>
        <dbReference type="ARBA" id="ARBA00022448"/>
    </source>
</evidence>
<dbReference type="AlphaFoldDB" id="A0A238X3W0"/>
<keyword evidence="4" id="KW-0445">Lipid transport</keyword>
<gene>
    <name evidence="9" type="ORF">SAMN06272737_111120</name>
</gene>
<dbReference type="Pfam" id="PF22691">
    <property type="entry name" value="Thiolase_C_1"/>
    <property type="match status" value="1"/>
</dbReference>
<dbReference type="InterPro" id="IPR016039">
    <property type="entry name" value="Thiolase-like"/>
</dbReference>
<dbReference type="Pfam" id="PF00108">
    <property type="entry name" value="Thiolase_N"/>
    <property type="match status" value="1"/>
</dbReference>
<dbReference type="GO" id="GO:0008289">
    <property type="term" value="F:lipid binding"/>
    <property type="evidence" value="ECO:0007669"/>
    <property type="project" value="UniProtKB-KW"/>
</dbReference>
<dbReference type="PANTHER" id="PTHR42870">
    <property type="entry name" value="ACETYL-COA C-ACETYLTRANSFERASE"/>
    <property type="match status" value="1"/>
</dbReference>
<dbReference type="PANTHER" id="PTHR42870:SF1">
    <property type="entry name" value="NON-SPECIFIC LIPID-TRANSFER PROTEIN-LIKE 2"/>
    <property type="match status" value="1"/>
</dbReference>
<dbReference type="EC" id="2.3.1.176" evidence="1"/>
<name>A0A238X3W0_9ACTN</name>
<dbReference type="CDD" id="cd00829">
    <property type="entry name" value="SCP-x_thiolase"/>
    <property type="match status" value="1"/>
</dbReference>
<dbReference type="OrthoDB" id="9785768at2"/>
<dbReference type="PIRSF" id="PIRSF000429">
    <property type="entry name" value="Ac-CoA_Ac_transf"/>
    <property type="match status" value="1"/>
</dbReference>
<dbReference type="GO" id="GO:0016747">
    <property type="term" value="F:acyltransferase activity, transferring groups other than amino-acyl groups"/>
    <property type="evidence" value="ECO:0007669"/>
    <property type="project" value="InterPro"/>
</dbReference>